<evidence type="ECO:0000313" key="1">
    <source>
        <dbReference type="EMBL" id="KAA8590648.1"/>
    </source>
</evidence>
<dbReference type="EMBL" id="VOFY01000008">
    <property type="protein sequence ID" value="KAA8590648.1"/>
    <property type="molecule type" value="Genomic_DNA"/>
</dbReference>
<protein>
    <submittedName>
        <fullName evidence="1">Uncharacterized protein</fullName>
    </submittedName>
</protein>
<comment type="caution">
    <text evidence="1">The sequence shown here is derived from an EMBL/GenBank/DDBJ whole genome shotgun (WGS) entry which is preliminary data.</text>
</comment>
<dbReference type="Proteomes" id="UP000327493">
    <property type="component" value="Chromosome 8"/>
</dbReference>
<accession>A0A5J5D7F9</accession>
<name>A0A5J5D7F9_9PERO</name>
<reference evidence="1 2" key="1">
    <citation type="submission" date="2019-08" db="EMBL/GenBank/DDBJ databases">
        <title>A chromosome-level genome assembly, high-density linkage maps, and genome scans reveal the genomic architecture of hybrid incompatibilities underlying speciation via character displacement in darters (Percidae: Etheostominae).</title>
        <authorList>
            <person name="Moran R.L."/>
            <person name="Catchen J.M."/>
            <person name="Fuller R.C."/>
        </authorList>
    </citation>
    <scope>NUCLEOTIDE SEQUENCE [LARGE SCALE GENOMIC DNA]</scope>
    <source>
        <strain evidence="1">EspeVRDwgs_2016</strain>
        <tissue evidence="1">Muscle</tissue>
    </source>
</reference>
<organism evidence="1 2">
    <name type="scientific">Etheostoma spectabile</name>
    <name type="common">orangethroat darter</name>
    <dbReference type="NCBI Taxonomy" id="54343"/>
    <lineage>
        <taxon>Eukaryota</taxon>
        <taxon>Metazoa</taxon>
        <taxon>Chordata</taxon>
        <taxon>Craniata</taxon>
        <taxon>Vertebrata</taxon>
        <taxon>Euteleostomi</taxon>
        <taxon>Actinopterygii</taxon>
        <taxon>Neopterygii</taxon>
        <taxon>Teleostei</taxon>
        <taxon>Neoteleostei</taxon>
        <taxon>Acanthomorphata</taxon>
        <taxon>Eupercaria</taxon>
        <taxon>Perciformes</taxon>
        <taxon>Percoidei</taxon>
        <taxon>Percidae</taxon>
        <taxon>Etheostomatinae</taxon>
        <taxon>Etheostoma</taxon>
    </lineage>
</organism>
<evidence type="ECO:0000313" key="2">
    <source>
        <dbReference type="Proteomes" id="UP000327493"/>
    </source>
</evidence>
<dbReference type="AlphaFoldDB" id="A0A5J5D7F9"/>
<proteinExistence type="predicted"/>
<gene>
    <name evidence="1" type="ORF">FQN60_014582</name>
</gene>
<keyword evidence="2" id="KW-1185">Reference proteome</keyword>
<feature type="non-terminal residue" evidence="1">
    <location>
        <position position="1"/>
    </location>
</feature>
<sequence>FPPQHKSCSGQGWTLDHVDLVGSSEPAWPLSEVMTPVSIAVCSIAKHTDLGKQRETKSEPEDVDRRVERAVGVCEKAVSTFSYSWEEKSALSKAQRRLHRPTDQLVTDSLTRWGLRQKMLVRVLEHQKAITSV</sequence>